<dbReference type="EMBL" id="JANPWB010000014">
    <property type="protein sequence ID" value="KAJ1101878.1"/>
    <property type="molecule type" value="Genomic_DNA"/>
</dbReference>
<sequence length="89" mass="10240">MKCTTQADLRSEKRPQRSSHHRRNRERTILSIHRSPGFHRRPNTHSNQDKAPRAGAPKSKQRCVTPALGVPAPRRWKEGSADVRVRRSV</sequence>
<comment type="caution">
    <text evidence="2">The sequence shown here is derived from an EMBL/GenBank/DDBJ whole genome shotgun (WGS) entry which is preliminary data.</text>
</comment>
<evidence type="ECO:0000313" key="2">
    <source>
        <dbReference type="EMBL" id="KAJ1101878.1"/>
    </source>
</evidence>
<feature type="region of interest" description="Disordered" evidence="1">
    <location>
        <begin position="1"/>
        <end position="89"/>
    </location>
</feature>
<dbReference type="AlphaFoldDB" id="A0AAV7MLG1"/>
<evidence type="ECO:0000256" key="1">
    <source>
        <dbReference type="SAM" id="MobiDB-lite"/>
    </source>
</evidence>
<reference evidence="2" key="1">
    <citation type="journal article" date="2022" name="bioRxiv">
        <title>Sequencing and chromosome-scale assembly of the giantPleurodeles waltlgenome.</title>
        <authorList>
            <person name="Brown T."/>
            <person name="Elewa A."/>
            <person name="Iarovenko S."/>
            <person name="Subramanian E."/>
            <person name="Araus A.J."/>
            <person name="Petzold A."/>
            <person name="Susuki M."/>
            <person name="Suzuki K.-i.T."/>
            <person name="Hayashi T."/>
            <person name="Toyoda A."/>
            <person name="Oliveira C."/>
            <person name="Osipova E."/>
            <person name="Leigh N.D."/>
            <person name="Simon A."/>
            <person name="Yun M.H."/>
        </authorList>
    </citation>
    <scope>NUCLEOTIDE SEQUENCE</scope>
    <source>
        <strain evidence="2">20211129_DDA</strain>
        <tissue evidence="2">Liver</tissue>
    </source>
</reference>
<accession>A0AAV7MLG1</accession>
<proteinExistence type="predicted"/>
<gene>
    <name evidence="2" type="ORF">NDU88_006942</name>
</gene>
<keyword evidence="3" id="KW-1185">Reference proteome</keyword>
<organism evidence="2 3">
    <name type="scientific">Pleurodeles waltl</name>
    <name type="common">Iberian ribbed newt</name>
    <dbReference type="NCBI Taxonomy" id="8319"/>
    <lineage>
        <taxon>Eukaryota</taxon>
        <taxon>Metazoa</taxon>
        <taxon>Chordata</taxon>
        <taxon>Craniata</taxon>
        <taxon>Vertebrata</taxon>
        <taxon>Euteleostomi</taxon>
        <taxon>Amphibia</taxon>
        <taxon>Batrachia</taxon>
        <taxon>Caudata</taxon>
        <taxon>Salamandroidea</taxon>
        <taxon>Salamandridae</taxon>
        <taxon>Pleurodelinae</taxon>
        <taxon>Pleurodeles</taxon>
    </lineage>
</organism>
<protein>
    <submittedName>
        <fullName evidence="2">Uncharacterized protein</fullName>
    </submittedName>
</protein>
<dbReference type="Proteomes" id="UP001066276">
    <property type="component" value="Chromosome 10"/>
</dbReference>
<feature type="compositionally biased region" description="Basic and acidic residues" evidence="1">
    <location>
        <begin position="75"/>
        <end position="89"/>
    </location>
</feature>
<evidence type="ECO:0000313" key="3">
    <source>
        <dbReference type="Proteomes" id="UP001066276"/>
    </source>
</evidence>
<feature type="compositionally biased region" description="Basic residues" evidence="1">
    <location>
        <begin position="16"/>
        <end position="25"/>
    </location>
</feature>
<name>A0AAV7MLG1_PLEWA</name>